<evidence type="ECO:0000256" key="1">
    <source>
        <dbReference type="SAM" id="Phobius"/>
    </source>
</evidence>
<dbReference type="InterPro" id="IPR052163">
    <property type="entry name" value="DGC-Regulatory_Protein"/>
</dbReference>
<dbReference type="PROSITE" id="PS50887">
    <property type="entry name" value="GGDEF"/>
    <property type="match status" value="1"/>
</dbReference>
<dbReference type="InterPro" id="IPR043128">
    <property type="entry name" value="Rev_trsase/Diguanyl_cyclase"/>
</dbReference>
<dbReference type="InterPro" id="IPR000160">
    <property type="entry name" value="GGDEF_dom"/>
</dbReference>
<dbReference type="InterPro" id="IPR029787">
    <property type="entry name" value="Nucleotide_cyclase"/>
</dbReference>
<evidence type="ECO:0000313" key="3">
    <source>
        <dbReference type="EMBL" id="TFH93329.1"/>
    </source>
</evidence>
<keyword evidence="1" id="KW-1133">Transmembrane helix</keyword>
<dbReference type="Gene3D" id="3.30.70.270">
    <property type="match status" value="1"/>
</dbReference>
<keyword evidence="1" id="KW-0472">Membrane</keyword>
<organism evidence="3 4">
    <name type="scientific">Vibrio ouci</name>
    <dbReference type="NCBI Taxonomy" id="2499078"/>
    <lineage>
        <taxon>Bacteria</taxon>
        <taxon>Pseudomonadati</taxon>
        <taxon>Pseudomonadota</taxon>
        <taxon>Gammaproteobacteria</taxon>
        <taxon>Vibrionales</taxon>
        <taxon>Vibrionaceae</taxon>
        <taxon>Vibrio</taxon>
    </lineage>
</organism>
<dbReference type="EMBL" id="SATR01000002">
    <property type="protein sequence ID" value="TFH93329.1"/>
    <property type="molecule type" value="Genomic_DNA"/>
</dbReference>
<feature type="transmembrane region" description="Helical" evidence="1">
    <location>
        <begin position="184"/>
        <end position="201"/>
    </location>
</feature>
<dbReference type="PANTHER" id="PTHR46663">
    <property type="entry name" value="DIGUANYLATE CYCLASE DGCT-RELATED"/>
    <property type="match status" value="1"/>
</dbReference>
<feature type="domain" description="GGDEF" evidence="2">
    <location>
        <begin position="238"/>
        <end position="364"/>
    </location>
</feature>
<accession>A0A4Y8WKV1</accession>
<comment type="caution">
    <text evidence="3">The sequence shown here is derived from an EMBL/GenBank/DDBJ whole genome shotgun (WGS) entry which is preliminary data.</text>
</comment>
<evidence type="ECO:0000313" key="4">
    <source>
        <dbReference type="Proteomes" id="UP000297753"/>
    </source>
</evidence>
<dbReference type="Pfam" id="PF00990">
    <property type="entry name" value="GGDEF"/>
    <property type="match status" value="1"/>
</dbReference>
<dbReference type="RefSeq" id="WP_134834107.1">
    <property type="nucleotide sequence ID" value="NZ_SATR01000002.1"/>
</dbReference>
<proteinExistence type="predicted"/>
<dbReference type="NCBIfam" id="TIGR00254">
    <property type="entry name" value="GGDEF"/>
    <property type="match status" value="1"/>
</dbReference>
<dbReference type="SMART" id="SM00267">
    <property type="entry name" value="GGDEF"/>
    <property type="match status" value="1"/>
</dbReference>
<dbReference type="AlphaFoldDB" id="A0A4Y8WKV1"/>
<evidence type="ECO:0000259" key="2">
    <source>
        <dbReference type="PROSITE" id="PS50887"/>
    </source>
</evidence>
<dbReference type="OrthoDB" id="5623595at2"/>
<protein>
    <submittedName>
        <fullName evidence="3">GGDEF domain-containing protein</fullName>
    </submittedName>
</protein>
<dbReference type="Proteomes" id="UP000297753">
    <property type="component" value="Unassembled WGS sequence"/>
</dbReference>
<keyword evidence="4" id="KW-1185">Reference proteome</keyword>
<reference evidence="3 4" key="1">
    <citation type="submission" date="2019-01" db="EMBL/GenBank/DDBJ databases">
        <title>Vibrio BEI176 sp. nov, a marine bacterium isolated from China: eastern marignal seas.</title>
        <authorList>
            <person name="Li B."/>
        </authorList>
    </citation>
    <scope>NUCLEOTIDE SEQUENCE [LARGE SCALE GENOMIC DNA]</scope>
    <source>
        <strain evidence="3 4">BEI176</strain>
    </source>
</reference>
<dbReference type="SUPFAM" id="SSF55073">
    <property type="entry name" value="Nucleotide cyclase"/>
    <property type="match status" value="1"/>
</dbReference>
<name>A0A4Y8WKV1_9VIBR</name>
<sequence length="364" mass="41868">MWKQTNYKTPTSSLRKAKNLLLLLSVVVVAANLYFLNATRHHAQSYSDQQNQATWFLFQLTKEFAELNTMAPFAHDSTKLRDRMELKYELTWSRFDLLLTSREADTFITLPGARMYFQTLFNQFKLLDSQVFNLKSKADADKLGREFNSLYMSMIRYINTNFRIKSPLYERQMQDARELHQTQLISLVLLVVCIILVMFILQKESEYHKEQSLTDSLTGISNRLALFQDLHSATHLEQPFTIFLLDLNGFKQVNDKYGHQAGDKVLQAFSTRLKKASATSYRIGGDEFALITNATSENELKHLATIIEQEMQLPIQVSGYNEVTIATSIGYASFPTDSSKVNELLLMADSNMYLEKQNSRQVIG</sequence>
<dbReference type="PANTHER" id="PTHR46663:SF2">
    <property type="entry name" value="GGDEF DOMAIN-CONTAINING PROTEIN"/>
    <property type="match status" value="1"/>
</dbReference>
<gene>
    <name evidence="3" type="ORF">ELS82_02640</name>
</gene>
<dbReference type="CDD" id="cd01949">
    <property type="entry name" value="GGDEF"/>
    <property type="match status" value="1"/>
</dbReference>
<keyword evidence="1" id="KW-0812">Transmembrane</keyword>